<accession>A0A7W9SLD2</accession>
<protein>
    <submittedName>
        <fullName evidence="2">Uma2 family endonuclease</fullName>
    </submittedName>
</protein>
<evidence type="ECO:0000259" key="1">
    <source>
        <dbReference type="Pfam" id="PF05685"/>
    </source>
</evidence>
<dbReference type="PANTHER" id="PTHR34107">
    <property type="entry name" value="SLL0198 PROTEIN-RELATED"/>
    <property type="match status" value="1"/>
</dbReference>
<comment type="caution">
    <text evidence="2">The sequence shown here is derived from an EMBL/GenBank/DDBJ whole genome shotgun (WGS) entry which is preliminary data.</text>
</comment>
<dbReference type="InterPro" id="IPR008538">
    <property type="entry name" value="Uma2"/>
</dbReference>
<name>A0A7W9SLD2_ARMRO</name>
<evidence type="ECO:0000313" key="2">
    <source>
        <dbReference type="EMBL" id="MBB6048777.1"/>
    </source>
</evidence>
<dbReference type="Gene3D" id="3.90.1570.10">
    <property type="entry name" value="tt1808, chain A"/>
    <property type="match status" value="1"/>
</dbReference>
<gene>
    <name evidence="2" type="ORF">HNQ39_000539</name>
</gene>
<dbReference type="EMBL" id="JACHGW010000001">
    <property type="protein sequence ID" value="MBB6048777.1"/>
    <property type="molecule type" value="Genomic_DNA"/>
</dbReference>
<keyword evidence="2" id="KW-0378">Hydrolase</keyword>
<dbReference type="SUPFAM" id="SSF52980">
    <property type="entry name" value="Restriction endonuclease-like"/>
    <property type="match status" value="1"/>
</dbReference>
<reference evidence="2 3" key="1">
    <citation type="submission" date="2020-08" db="EMBL/GenBank/DDBJ databases">
        <title>Genomic Encyclopedia of Type Strains, Phase IV (KMG-IV): sequencing the most valuable type-strain genomes for metagenomic binning, comparative biology and taxonomic classification.</title>
        <authorList>
            <person name="Goeker M."/>
        </authorList>
    </citation>
    <scope>NUCLEOTIDE SEQUENCE [LARGE SCALE GENOMIC DNA]</scope>
    <source>
        <strain evidence="2 3">DSM 23562</strain>
    </source>
</reference>
<evidence type="ECO:0000313" key="3">
    <source>
        <dbReference type="Proteomes" id="UP000520814"/>
    </source>
</evidence>
<dbReference type="InterPro" id="IPR011335">
    <property type="entry name" value="Restrct_endonuc-II-like"/>
</dbReference>
<keyword evidence="3" id="KW-1185">Reference proteome</keyword>
<keyword evidence="2" id="KW-0540">Nuclease</keyword>
<dbReference type="PANTHER" id="PTHR34107:SF4">
    <property type="entry name" value="SLL1222 PROTEIN"/>
    <property type="match status" value="1"/>
</dbReference>
<dbReference type="CDD" id="cd06260">
    <property type="entry name" value="DUF820-like"/>
    <property type="match status" value="1"/>
</dbReference>
<dbReference type="Pfam" id="PF05685">
    <property type="entry name" value="Uma2"/>
    <property type="match status" value="1"/>
</dbReference>
<dbReference type="Proteomes" id="UP000520814">
    <property type="component" value="Unassembled WGS sequence"/>
</dbReference>
<keyword evidence="2" id="KW-0255">Endonuclease</keyword>
<proteinExistence type="predicted"/>
<dbReference type="AlphaFoldDB" id="A0A7W9SLD2"/>
<feature type="domain" description="Putative restriction endonuclease" evidence="1">
    <location>
        <begin position="39"/>
        <end position="202"/>
    </location>
</feature>
<sequence length="208" mass="23520">MTTTAEQRETTQVPGITRPMTYEEYLVSPKECARYDILDGWKVYRLYGEKQMPAPTTQHQTIALNLAEMFRAFERQTRQAKTIIAPRDVMVTLRPIHTRQPDVMLISHDRLARNAPADDPSPLAPAPELVVEIVSPSDRPSVLDAKIADYRAVDVKEIWLARSGSATLEVKRLSLQEIETVATYQRGESVQSLIFPELSVPVDAIFEE</sequence>
<dbReference type="GO" id="GO:0004519">
    <property type="term" value="F:endonuclease activity"/>
    <property type="evidence" value="ECO:0007669"/>
    <property type="project" value="UniProtKB-KW"/>
</dbReference>
<dbReference type="InterPro" id="IPR012296">
    <property type="entry name" value="Nuclease_put_TT1808"/>
</dbReference>
<dbReference type="RefSeq" id="WP_184192409.1">
    <property type="nucleotide sequence ID" value="NZ_JACHGW010000001.1"/>
</dbReference>
<organism evidence="2 3">
    <name type="scientific">Armatimonas rosea</name>
    <dbReference type="NCBI Taxonomy" id="685828"/>
    <lineage>
        <taxon>Bacteria</taxon>
        <taxon>Bacillati</taxon>
        <taxon>Armatimonadota</taxon>
        <taxon>Armatimonadia</taxon>
        <taxon>Armatimonadales</taxon>
        <taxon>Armatimonadaceae</taxon>
        <taxon>Armatimonas</taxon>
    </lineage>
</organism>